<dbReference type="Proteomes" id="UP000001784">
    <property type="component" value="Chromosome"/>
</dbReference>
<dbReference type="PANTHER" id="PTHR32438">
    <property type="entry name" value="4-ALPHA-GLUCANOTRANSFERASE DPE1, CHLOROPLASTIC/AMYLOPLASTIC"/>
    <property type="match status" value="1"/>
</dbReference>
<accession>A0LNX1</accession>
<dbReference type="STRING" id="335543.Sfum_3452"/>
<dbReference type="Gene3D" id="3.20.20.80">
    <property type="entry name" value="Glycosidases"/>
    <property type="match status" value="1"/>
</dbReference>
<evidence type="ECO:0000256" key="5">
    <source>
        <dbReference type="ARBA" id="ARBA00022676"/>
    </source>
</evidence>
<evidence type="ECO:0000256" key="6">
    <source>
        <dbReference type="ARBA" id="ARBA00022679"/>
    </source>
</evidence>
<comment type="catalytic activity">
    <reaction evidence="1 10">
        <text>Transfers a segment of a (1-&gt;4)-alpha-D-glucan to a new position in an acceptor, which may be glucose or a (1-&gt;4)-alpha-D-glucan.</text>
        <dbReference type="EC" id="2.4.1.25"/>
    </reaction>
</comment>
<dbReference type="InterPro" id="IPR017853">
    <property type="entry name" value="GH"/>
</dbReference>
<comment type="similarity">
    <text evidence="2 10">Belongs to the disproportionating enzyme family.</text>
</comment>
<dbReference type="CAZy" id="GH77">
    <property type="family name" value="Glycoside Hydrolase Family 77"/>
</dbReference>
<dbReference type="GO" id="GO:0004134">
    <property type="term" value="F:4-alpha-glucanotransferase activity"/>
    <property type="evidence" value="ECO:0007669"/>
    <property type="project" value="UniProtKB-EC"/>
</dbReference>
<dbReference type="Pfam" id="PF02446">
    <property type="entry name" value="Glyco_hydro_77"/>
    <property type="match status" value="1"/>
</dbReference>
<organism evidence="12 13">
    <name type="scientific">Syntrophobacter fumaroxidans (strain DSM 10017 / MPOB)</name>
    <dbReference type="NCBI Taxonomy" id="335543"/>
    <lineage>
        <taxon>Bacteria</taxon>
        <taxon>Pseudomonadati</taxon>
        <taxon>Thermodesulfobacteriota</taxon>
        <taxon>Syntrophobacteria</taxon>
        <taxon>Syntrophobacterales</taxon>
        <taxon>Syntrophobacteraceae</taxon>
        <taxon>Syntrophobacter</taxon>
    </lineage>
</organism>
<dbReference type="PANTHER" id="PTHR32438:SF5">
    <property type="entry name" value="4-ALPHA-GLUCANOTRANSFERASE DPE1, CHLOROPLASTIC_AMYLOPLASTIC"/>
    <property type="match status" value="1"/>
</dbReference>
<evidence type="ECO:0000256" key="1">
    <source>
        <dbReference type="ARBA" id="ARBA00000439"/>
    </source>
</evidence>
<sequence length="520" mass="58196">MTPRSSGILLHLTSLPSDHGIGDMGRGAYDFVDFLSDSGQSIWQVLPIGPSSGFCGNSPYCGFSVFAGNPLLIGLDLLVEDGLLTRGEIETRHPFASRLVDYEAVEPFKTALLRRAFEKYRERAGADAEFQRFCAENADWLDDYALFTSIRERLSGAGWSDWPDALKNREEAALRKAGEELAESVLREKFCQYVFFTQWTSLKAYCKSKGGRIFGDIPIYVSHDSADVWANPEVFKLDARKRPAFVAGVPPDYFSKTGQLWGNPVYCWETLKDTDFSWWVKRMAWNLRLFDLARLDHFRGFVAYWEVAAGEKTAQNGRWVDAPARALFDTLLRRFPRLPLVAEDLGTITPDVREIIRHYGFPGMKILQFAFGGGGASNPYVPHNHVRNCIVYTGTHDNNTTRGWFAHDASAAEKKSLFRYLGRTIEEDRAHEELIRLAMMSVCDAAIIPMQDHLGLGGDARMNLPAVAFGNWAWRLEAESLTPALAASILEVTETYGRTPGEGMTDSDTQPSGTHSSETV</sequence>
<feature type="compositionally biased region" description="Polar residues" evidence="11">
    <location>
        <begin position="506"/>
        <end position="520"/>
    </location>
</feature>
<name>A0LNX1_SYNFM</name>
<evidence type="ECO:0000256" key="8">
    <source>
        <dbReference type="ARBA" id="ARBA00031423"/>
    </source>
</evidence>
<dbReference type="eggNOG" id="COG1640">
    <property type="taxonomic scope" value="Bacteria"/>
</dbReference>
<gene>
    <name evidence="12" type="ordered locus">Sfum_3452</name>
</gene>
<proteinExistence type="inferred from homology"/>
<evidence type="ECO:0000313" key="12">
    <source>
        <dbReference type="EMBL" id="ABK19123.1"/>
    </source>
</evidence>
<dbReference type="OrthoDB" id="9761577at2"/>
<feature type="region of interest" description="Disordered" evidence="11">
    <location>
        <begin position="497"/>
        <end position="520"/>
    </location>
</feature>
<evidence type="ECO:0000256" key="4">
    <source>
        <dbReference type="ARBA" id="ARBA00020295"/>
    </source>
</evidence>
<dbReference type="InterPro" id="IPR003385">
    <property type="entry name" value="Glyco_hydro_77"/>
</dbReference>
<keyword evidence="13" id="KW-1185">Reference proteome</keyword>
<dbReference type="NCBIfam" id="TIGR00217">
    <property type="entry name" value="malQ"/>
    <property type="match status" value="1"/>
</dbReference>
<evidence type="ECO:0000256" key="2">
    <source>
        <dbReference type="ARBA" id="ARBA00005684"/>
    </source>
</evidence>
<keyword evidence="6 10" id="KW-0808">Transferase</keyword>
<reference evidence="12 13" key="1">
    <citation type="submission" date="2006-10" db="EMBL/GenBank/DDBJ databases">
        <title>Complete sequence of Syntrophobacter fumaroxidans MPOB.</title>
        <authorList>
            <consortium name="US DOE Joint Genome Institute"/>
            <person name="Copeland A."/>
            <person name="Lucas S."/>
            <person name="Lapidus A."/>
            <person name="Barry K."/>
            <person name="Detter J.C."/>
            <person name="Glavina del Rio T."/>
            <person name="Hammon N."/>
            <person name="Israni S."/>
            <person name="Pitluck S."/>
            <person name="Goltsman E.G."/>
            <person name="Martinez M."/>
            <person name="Schmutz J."/>
            <person name="Larimer F."/>
            <person name="Land M."/>
            <person name="Hauser L."/>
            <person name="Kyrpides N."/>
            <person name="Kim E."/>
            <person name="Boone D.R."/>
            <person name="Brockman F."/>
            <person name="Culley D."/>
            <person name="Ferry J."/>
            <person name="Gunsalus R."/>
            <person name="McInerney M.J."/>
            <person name="Morrison M."/>
            <person name="Plugge C."/>
            <person name="Rohlin L."/>
            <person name="Scholten J."/>
            <person name="Sieber J."/>
            <person name="Stams A.J.M."/>
            <person name="Worm P."/>
            <person name="Henstra A.M."/>
            <person name="Richardson P."/>
        </authorList>
    </citation>
    <scope>NUCLEOTIDE SEQUENCE [LARGE SCALE GENOMIC DNA]</scope>
    <source>
        <strain evidence="13">DSM 10017 / MPOB</strain>
    </source>
</reference>
<dbReference type="GO" id="GO:0005975">
    <property type="term" value="P:carbohydrate metabolic process"/>
    <property type="evidence" value="ECO:0007669"/>
    <property type="project" value="InterPro"/>
</dbReference>
<evidence type="ECO:0000256" key="3">
    <source>
        <dbReference type="ARBA" id="ARBA00012560"/>
    </source>
</evidence>
<evidence type="ECO:0000256" key="7">
    <source>
        <dbReference type="ARBA" id="ARBA00023277"/>
    </source>
</evidence>
<dbReference type="RefSeq" id="WP_011700248.1">
    <property type="nucleotide sequence ID" value="NC_008554.1"/>
</dbReference>
<dbReference type="SUPFAM" id="SSF51445">
    <property type="entry name" value="(Trans)glycosidases"/>
    <property type="match status" value="1"/>
</dbReference>
<dbReference type="EMBL" id="CP000478">
    <property type="protein sequence ID" value="ABK19123.1"/>
    <property type="molecule type" value="Genomic_DNA"/>
</dbReference>
<protein>
    <recommendedName>
        <fullName evidence="4 10">4-alpha-glucanotransferase</fullName>
        <ecNumber evidence="3 10">2.4.1.25</ecNumber>
    </recommendedName>
    <alternativeName>
        <fullName evidence="8 10">Amylomaltase</fullName>
    </alternativeName>
    <alternativeName>
        <fullName evidence="9 10">Disproportionating enzyme</fullName>
    </alternativeName>
</protein>
<evidence type="ECO:0000313" key="13">
    <source>
        <dbReference type="Proteomes" id="UP000001784"/>
    </source>
</evidence>
<evidence type="ECO:0000256" key="10">
    <source>
        <dbReference type="RuleBase" id="RU361207"/>
    </source>
</evidence>
<evidence type="ECO:0000256" key="11">
    <source>
        <dbReference type="SAM" id="MobiDB-lite"/>
    </source>
</evidence>
<dbReference type="NCBIfam" id="NF011080">
    <property type="entry name" value="PRK14508.1-3"/>
    <property type="match status" value="1"/>
</dbReference>
<dbReference type="KEGG" id="sfu:Sfum_3452"/>
<keyword evidence="7 10" id="KW-0119">Carbohydrate metabolism</keyword>
<evidence type="ECO:0000256" key="9">
    <source>
        <dbReference type="ARBA" id="ARBA00031501"/>
    </source>
</evidence>
<dbReference type="EC" id="2.4.1.25" evidence="3 10"/>
<keyword evidence="5 10" id="KW-0328">Glycosyltransferase</keyword>
<dbReference type="InParanoid" id="A0LNX1"/>
<dbReference type="HOGENOM" id="CLU_014132_1_0_7"/>
<dbReference type="AlphaFoldDB" id="A0LNX1"/>